<dbReference type="EMBL" id="ML986619">
    <property type="protein sequence ID" value="KAF2264091.1"/>
    <property type="molecule type" value="Genomic_DNA"/>
</dbReference>
<proteinExistence type="predicted"/>
<evidence type="ECO:0000313" key="3">
    <source>
        <dbReference type="EMBL" id="KAF2264091.1"/>
    </source>
</evidence>
<reference evidence="4" key="1">
    <citation type="journal article" date="2020" name="Stud. Mycol.">
        <title>101 Dothideomycetes genomes: A test case for predicting lifestyles and emergence of pathogens.</title>
        <authorList>
            <person name="Haridas S."/>
            <person name="Albert R."/>
            <person name="Binder M."/>
            <person name="Bloem J."/>
            <person name="LaButti K."/>
            <person name="Salamov A."/>
            <person name="Andreopoulos B."/>
            <person name="Baker S."/>
            <person name="Barry K."/>
            <person name="Bills G."/>
            <person name="Bluhm B."/>
            <person name="Cannon C."/>
            <person name="Castanera R."/>
            <person name="Culley D."/>
            <person name="Daum C."/>
            <person name="Ezra D."/>
            <person name="Gonzalez J."/>
            <person name="Henrissat B."/>
            <person name="Kuo A."/>
            <person name="Liang C."/>
            <person name="Lipzen A."/>
            <person name="Lutzoni F."/>
            <person name="Magnuson J."/>
            <person name="Mondo S."/>
            <person name="Nolan M."/>
            <person name="Ohm R."/>
            <person name="Pangilinan J."/>
            <person name="Park H.-J."/>
            <person name="Ramirez L."/>
            <person name="Alfaro M."/>
            <person name="Sun H."/>
            <person name="Tritt A."/>
            <person name="Yoshinaga Y."/>
            <person name="Zwiers L.-H."/>
            <person name="Turgeon B."/>
            <person name="Goodwin S."/>
            <person name="Spatafora J."/>
            <person name="Crous P."/>
            <person name="Grigoriev I."/>
        </authorList>
    </citation>
    <scope>NUCLEOTIDE SEQUENCE [LARGE SCALE GENOMIC DNA]</scope>
    <source>
        <strain evidence="4">CBS 304.66</strain>
    </source>
</reference>
<organism evidence="3 4">
    <name type="scientific">Lojkania enalia</name>
    <dbReference type="NCBI Taxonomy" id="147567"/>
    <lineage>
        <taxon>Eukaryota</taxon>
        <taxon>Fungi</taxon>
        <taxon>Dikarya</taxon>
        <taxon>Ascomycota</taxon>
        <taxon>Pezizomycotina</taxon>
        <taxon>Dothideomycetes</taxon>
        <taxon>Pleosporomycetidae</taxon>
        <taxon>Pleosporales</taxon>
        <taxon>Pleosporales incertae sedis</taxon>
        <taxon>Lojkania</taxon>
    </lineage>
</organism>
<feature type="chain" id="PRO_5040166226" description="Secreted protein" evidence="2">
    <location>
        <begin position="26"/>
        <end position="114"/>
    </location>
</feature>
<evidence type="ECO:0008006" key="5">
    <source>
        <dbReference type="Google" id="ProtNLM"/>
    </source>
</evidence>
<feature type="compositionally biased region" description="Basic and acidic residues" evidence="1">
    <location>
        <begin position="82"/>
        <end position="105"/>
    </location>
</feature>
<keyword evidence="2" id="KW-0732">Signal</keyword>
<evidence type="ECO:0000256" key="2">
    <source>
        <dbReference type="SAM" id="SignalP"/>
    </source>
</evidence>
<accession>A0A9P4K8K4</accession>
<dbReference type="AlphaFoldDB" id="A0A9P4K8K4"/>
<evidence type="ECO:0000256" key="1">
    <source>
        <dbReference type="SAM" id="MobiDB-lite"/>
    </source>
</evidence>
<feature type="compositionally biased region" description="Low complexity" evidence="1">
    <location>
        <begin position="62"/>
        <end position="78"/>
    </location>
</feature>
<gene>
    <name evidence="3" type="ORF">CC78DRAFT_533531</name>
</gene>
<name>A0A9P4K8K4_9PLEO</name>
<protein>
    <recommendedName>
        <fullName evidence="5">Secreted protein</fullName>
    </recommendedName>
</protein>
<evidence type="ECO:0000313" key="4">
    <source>
        <dbReference type="Proteomes" id="UP000800093"/>
    </source>
</evidence>
<dbReference type="Proteomes" id="UP000800093">
    <property type="component" value="Unassembled WGS sequence"/>
</dbReference>
<feature type="signal peptide" evidence="2">
    <location>
        <begin position="1"/>
        <end position="25"/>
    </location>
</feature>
<feature type="region of interest" description="Disordered" evidence="1">
    <location>
        <begin position="52"/>
        <end position="114"/>
    </location>
</feature>
<sequence>MTARAWLEAIACILLAIYLMTSIQAAYLNNKIAARNHNRVTDLHGEMELGDLLSRSRVDNPSTASGTAGTTDAMDTSSNTRDITRPERAMVSYDRRAEAGEERPYKNPFTGPQQ</sequence>
<keyword evidence="4" id="KW-1185">Reference proteome</keyword>
<comment type="caution">
    <text evidence="3">The sequence shown here is derived from an EMBL/GenBank/DDBJ whole genome shotgun (WGS) entry which is preliminary data.</text>
</comment>